<sequence>DDDRQHSRSNDEQYHYADDAPHVYIRHSHSPPLCWFTIWRESVPRKSNPDERTTASDTDWYVSKEV</sequence>
<dbReference type="AlphaFoldDB" id="X1Q7P4"/>
<protein>
    <submittedName>
        <fullName evidence="2">Uncharacterized protein</fullName>
    </submittedName>
</protein>
<feature type="region of interest" description="Disordered" evidence="1">
    <location>
        <begin position="45"/>
        <end position="66"/>
    </location>
</feature>
<proteinExistence type="predicted"/>
<gene>
    <name evidence="2" type="ORF">S06H3_38773</name>
</gene>
<evidence type="ECO:0000313" key="2">
    <source>
        <dbReference type="EMBL" id="GAI39299.1"/>
    </source>
</evidence>
<feature type="compositionally biased region" description="Basic and acidic residues" evidence="1">
    <location>
        <begin position="45"/>
        <end position="54"/>
    </location>
</feature>
<dbReference type="EMBL" id="BARV01023661">
    <property type="protein sequence ID" value="GAI39299.1"/>
    <property type="molecule type" value="Genomic_DNA"/>
</dbReference>
<name>X1Q7P4_9ZZZZ</name>
<comment type="caution">
    <text evidence="2">The sequence shown here is derived from an EMBL/GenBank/DDBJ whole genome shotgun (WGS) entry which is preliminary data.</text>
</comment>
<feature type="non-terminal residue" evidence="2">
    <location>
        <position position="1"/>
    </location>
</feature>
<accession>X1Q7P4</accession>
<reference evidence="2" key="1">
    <citation type="journal article" date="2014" name="Front. Microbiol.">
        <title>High frequency of phylogenetically diverse reductive dehalogenase-homologous genes in deep subseafloor sedimentary metagenomes.</title>
        <authorList>
            <person name="Kawai M."/>
            <person name="Futagami T."/>
            <person name="Toyoda A."/>
            <person name="Takaki Y."/>
            <person name="Nishi S."/>
            <person name="Hori S."/>
            <person name="Arai W."/>
            <person name="Tsubouchi T."/>
            <person name="Morono Y."/>
            <person name="Uchiyama I."/>
            <person name="Ito T."/>
            <person name="Fujiyama A."/>
            <person name="Inagaki F."/>
            <person name="Takami H."/>
        </authorList>
    </citation>
    <scope>NUCLEOTIDE SEQUENCE</scope>
    <source>
        <strain evidence="2">Expedition CK06-06</strain>
    </source>
</reference>
<organism evidence="2">
    <name type="scientific">marine sediment metagenome</name>
    <dbReference type="NCBI Taxonomy" id="412755"/>
    <lineage>
        <taxon>unclassified sequences</taxon>
        <taxon>metagenomes</taxon>
        <taxon>ecological metagenomes</taxon>
    </lineage>
</organism>
<evidence type="ECO:0000256" key="1">
    <source>
        <dbReference type="SAM" id="MobiDB-lite"/>
    </source>
</evidence>